<feature type="signal peptide" evidence="1">
    <location>
        <begin position="1"/>
        <end position="34"/>
    </location>
</feature>
<accession>A0A6U3U1B8</accession>
<dbReference type="Gene3D" id="3.40.630.30">
    <property type="match status" value="1"/>
</dbReference>
<gene>
    <name evidence="3" type="ORF">DBRI00130_LOCUS38775</name>
</gene>
<dbReference type="Pfam" id="PF00583">
    <property type="entry name" value="Acetyltransf_1"/>
    <property type="match status" value="1"/>
</dbReference>
<dbReference type="GO" id="GO:0008080">
    <property type="term" value="F:N-acetyltransferase activity"/>
    <property type="evidence" value="ECO:0007669"/>
    <property type="project" value="TreeGrafter"/>
</dbReference>
<dbReference type="GO" id="GO:0009507">
    <property type="term" value="C:chloroplast"/>
    <property type="evidence" value="ECO:0007669"/>
    <property type="project" value="TreeGrafter"/>
</dbReference>
<feature type="domain" description="N-acetyltransferase" evidence="2">
    <location>
        <begin position="93"/>
        <end position="254"/>
    </location>
</feature>
<evidence type="ECO:0000259" key="2">
    <source>
        <dbReference type="PROSITE" id="PS51186"/>
    </source>
</evidence>
<dbReference type="PANTHER" id="PTHR47443:SF3">
    <property type="entry name" value="GCN5-RELATED N-ACETYLTRANSFERASE 4, CHLOROPLASTIC"/>
    <property type="match status" value="1"/>
</dbReference>
<sequence>MMQISPLPTNRHMLMMSILLFTASTMNLITPCSALVGLGKPTMIMPPMMGLGSIFLKPKNTITPSLGVEDDLTEAGKFFTDAFWRGKVGGGAKTLSPAQATSLERQQIMEFRRRYGPKMSKADRRAELLLCRSSSGDFLGCAGIEVDLISKADGSQERFPAPLMSNLAVNRNFRRRGVAEDLVKAAEELARREWGYNECYLYVEKQNVPAVKLYRKLGYRPIWEDDSAKTLLPTESGKVKNVSTTIVCMKKRVGGLRSIFPF</sequence>
<dbReference type="AlphaFoldDB" id="A0A6U3U1B8"/>
<dbReference type="InterPro" id="IPR000182">
    <property type="entry name" value="GNAT_dom"/>
</dbReference>
<dbReference type="PROSITE" id="PS51186">
    <property type="entry name" value="GNAT"/>
    <property type="match status" value="1"/>
</dbReference>
<name>A0A6U3U1B8_9STRA</name>
<feature type="chain" id="PRO_5030160183" description="N-acetyltransferase domain-containing protein" evidence="1">
    <location>
        <begin position="35"/>
        <end position="262"/>
    </location>
</feature>
<dbReference type="SUPFAM" id="SSF55729">
    <property type="entry name" value="Acyl-CoA N-acyltransferases (Nat)"/>
    <property type="match status" value="1"/>
</dbReference>
<reference evidence="3" key="1">
    <citation type="submission" date="2021-01" db="EMBL/GenBank/DDBJ databases">
        <authorList>
            <person name="Corre E."/>
            <person name="Pelletier E."/>
            <person name="Niang G."/>
            <person name="Scheremetjew M."/>
            <person name="Finn R."/>
            <person name="Kale V."/>
            <person name="Holt S."/>
            <person name="Cochrane G."/>
            <person name="Meng A."/>
            <person name="Brown T."/>
            <person name="Cohen L."/>
        </authorList>
    </citation>
    <scope>NUCLEOTIDE SEQUENCE</scope>
    <source>
        <strain evidence="3">GSO104</strain>
    </source>
</reference>
<evidence type="ECO:0000313" key="3">
    <source>
        <dbReference type="EMBL" id="CAE4654320.1"/>
    </source>
</evidence>
<organism evidence="3">
    <name type="scientific">Ditylum brightwellii</name>
    <dbReference type="NCBI Taxonomy" id="49249"/>
    <lineage>
        <taxon>Eukaryota</taxon>
        <taxon>Sar</taxon>
        <taxon>Stramenopiles</taxon>
        <taxon>Ochrophyta</taxon>
        <taxon>Bacillariophyta</taxon>
        <taxon>Mediophyceae</taxon>
        <taxon>Lithodesmiophycidae</taxon>
        <taxon>Lithodesmiales</taxon>
        <taxon>Lithodesmiaceae</taxon>
        <taxon>Ditylum</taxon>
    </lineage>
</organism>
<dbReference type="InterPro" id="IPR016181">
    <property type="entry name" value="Acyl_CoA_acyltransferase"/>
</dbReference>
<dbReference type="PANTHER" id="PTHR47443">
    <property type="entry name" value="ACYL-COA N-ACYLTRANSFERASES (NAT) SUPERFAMILY PROTEIN"/>
    <property type="match status" value="1"/>
</dbReference>
<dbReference type="CDD" id="cd04301">
    <property type="entry name" value="NAT_SF"/>
    <property type="match status" value="1"/>
</dbReference>
<keyword evidence="1" id="KW-0732">Signal</keyword>
<dbReference type="EMBL" id="HBNS01053083">
    <property type="protein sequence ID" value="CAE4654320.1"/>
    <property type="molecule type" value="Transcribed_RNA"/>
</dbReference>
<protein>
    <recommendedName>
        <fullName evidence="2">N-acetyltransferase domain-containing protein</fullName>
    </recommendedName>
</protein>
<evidence type="ECO:0000256" key="1">
    <source>
        <dbReference type="SAM" id="SignalP"/>
    </source>
</evidence>
<proteinExistence type="predicted"/>